<feature type="transmembrane region" description="Helical" evidence="1">
    <location>
        <begin position="12"/>
        <end position="31"/>
    </location>
</feature>
<protein>
    <recommendedName>
        <fullName evidence="3">TIGR01906 family membrane protein</fullName>
    </recommendedName>
</protein>
<organism evidence="2">
    <name type="scientific">marine metagenome</name>
    <dbReference type="NCBI Taxonomy" id="408172"/>
    <lineage>
        <taxon>unclassified sequences</taxon>
        <taxon>metagenomes</taxon>
        <taxon>ecological metagenomes</taxon>
    </lineage>
</organism>
<gene>
    <name evidence="2" type="ORF">METZ01_LOCUS3526</name>
</gene>
<dbReference type="NCBIfam" id="TIGR01906">
    <property type="entry name" value="integ_TIGR01906"/>
    <property type="match status" value="1"/>
</dbReference>
<feature type="transmembrane region" description="Helical" evidence="1">
    <location>
        <begin position="148"/>
        <end position="169"/>
    </location>
</feature>
<proteinExistence type="predicted"/>
<evidence type="ECO:0008006" key="3">
    <source>
        <dbReference type="Google" id="ProtNLM"/>
    </source>
</evidence>
<keyword evidence="1" id="KW-0812">Transmembrane</keyword>
<dbReference type="InterPro" id="IPR010178">
    <property type="entry name" value="Lit"/>
</dbReference>
<keyword evidence="1" id="KW-1133">Transmembrane helix</keyword>
<accession>A0A381N7T7</accession>
<evidence type="ECO:0000313" key="2">
    <source>
        <dbReference type="EMBL" id="SUZ50672.1"/>
    </source>
</evidence>
<reference evidence="2" key="1">
    <citation type="submission" date="2018-05" db="EMBL/GenBank/DDBJ databases">
        <authorList>
            <person name="Lanie J.A."/>
            <person name="Ng W.-L."/>
            <person name="Kazmierczak K.M."/>
            <person name="Andrzejewski T.M."/>
            <person name="Davidsen T.M."/>
            <person name="Wayne K.J."/>
            <person name="Tettelin H."/>
            <person name="Glass J.I."/>
            <person name="Rusch D."/>
            <person name="Podicherti R."/>
            <person name="Tsui H.-C.T."/>
            <person name="Winkler M.E."/>
        </authorList>
    </citation>
    <scope>NUCLEOTIDE SEQUENCE</scope>
</reference>
<name>A0A381N7T7_9ZZZZ</name>
<evidence type="ECO:0000256" key="1">
    <source>
        <dbReference type="SAM" id="Phobius"/>
    </source>
</evidence>
<sequence length="230" mass="26550">MYTRIFNIILQALFIICVPLLLITTNVRIILNSAIIYDYGFNKYKIEKYTGIEFEQLQVAGQQIRDYFNNDLNQITINISLHGDNVPNLFNEKEILHMYDVKQLVKMVYLVQLYSAILLSMGCVFILFNPSTNRGILTLKYFSRGGMFTFSLVIAVSVLAIIGFDRLFLFFHLVSFSNELWILDPRHDYLIAMFPQGFFFDCTVAIAFLTLLEGGILSLIPRVIWLVGKK</sequence>
<dbReference type="EMBL" id="UINC01000183">
    <property type="protein sequence ID" value="SUZ50672.1"/>
    <property type="molecule type" value="Genomic_DNA"/>
</dbReference>
<dbReference type="Pfam" id="PF07314">
    <property type="entry name" value="Lit"/>
    <property type="match status" value="1"/>
</dbReference>
<feature type="transmembrane region" description="Helical" evidence="1">
    <location>
        <begin position="107"/>
        <end position="128"/>
    </location>
</feature>
<dbReference type="AlphaFoldDB" id="A0A381N7T7"/>
<keyword evidence="1" id="KW-0472">Membrane</keyword>